<dbReference type="STRING" id="698758.AXY_07620"/>
<dbReference type="KEGG" id="axl:AXY_07620"/>
<dbReference type="RefSeq" id="WP_015009499.1">
    <property type="nucleotide sequence ID" value="NC_018704.1"/>
</dbReference>
<keyword evidence="3" id="KW-1185">Reference proteome</keyword>
<dbReference type="AlphaFoldDB" id="K0IWY1"/>
<accession>K0IWY1</accession>
<reference evidence="2 3" key="1">
    <citation type="submission" date="2011-01" db="EMBL/GenBank/DDBJ databases">
        <title>Whole genome sequence of Amphibacillus xylinus NBRC 15112.</title>
        <authorList>
            <person name="Nakazawa H."/>
            <person name="Katano Y."/>
            <person name="Nakamura S."/>
            <person name="Sasagawa M."/>
            <person name="Fukada J."/>
            <person name="Arai T."/>
            <person name="Sasakura N."/>
            <person name="Mochizuki D."/>
            <person name="Hosoyama A."/>
            <person name="Harada K."/>
            <person name="Horikawa H."/>
            <person name="Kato Y."/>
            <person name="Harada T."/>
            <person name="Sasaki K."/>
            <person name="Sekiguchi M."/>
            <person name="Hodoyama M."/>
            <person name="Nishiko R."/>
            <person name="Narita H."/>
            <person name="Hanamaki A."/>
            <person name="Hata C."/>
            <person name="Konno Y."/>
            <person name="Niimura Y."/>
            <person name="Yamazaki S."/>
            <person name="Fujita N."/>
        </authorList>
    </citation>
    <scope>NUCLEOTIDE SEQUENCE [LARGE SCALE GENOMIC DNA]</scope>
    <source>
        <strain evidence="3">ATCC 51415 / DSM 6626 / JCM 7361 / LMG 17667 / NBRC 15112 / Ep01</strain>
    </source>
</reference>
<sequence>MHRTIEDAQALLTKIIVIMFAITTLFVIVLGLSSGWSISTILLTLSPMYLSGAVYFIMKD</sequence>
<keyword evidence="1" id="KW-1133">Transmembrane helix</keyword>
<feature type="transmembrane region" description="Helical" evidence="1">
    <location>
        <begin position="12"/>
        <end position="32"/>
    </location>
</feature>
<evidence type="ECO:0000256" key="1">
    <source>
        <dbReference type="SAM" id="Phobius"/>
    </source>
</evidence>
<dbReference type="EMBL" id="AP012050">
    <property type="protein sequence ID" value="BAM46894.1"/>
    <property type="molecule type" value="Genomic_DNA"/>
</dbReference>
<proteinExistence type="predicted"/>
<gene>
    <name evidence="2" type="ordered locus">AXY_07620</name>
</gene>
<name>K0IWY1_AMPXN</name>
<dbReference type="Proteomes" id="UP000006294">
    <property type="component" value="Chromosome"/>
</dbReference>
<organism evidence="2 3">
    <name type="scientific">Amphibacillus xylanus (strain ATCC 51415 / DSM 6626 / JCM 7361 / LMG 17667 / NBRC 15112 / Ep01)</name>
    <dbReference type="NCBI Taxonomy" id="698758"/>
    <lineage>
        <taxon>Bacteria</taxon>
        <taxon>Bacillati</taxon>
        <taxon>Bacillota</taxon>
        <taxon>Bacilli</taxon>
        <taxon>Bacillales</taxon>
        <taxon>Bacillaceae</taxon>
        <taxon>Amphibacillus</taxon>
    </lineage>
</organism>
<feature type="transmembrane region" description="Helical" evidence="1">
    <location>
        <begin position="38"/>
        <end position="58"/>
    </location>
</feature>
<protein>
    <submittedName>
        <fullName evidence="2">Uncharacterized protein</fullName>
    </submittedName>
</protein>
<evidence type="ECO:0000313" key="3">
    <source>
        <dbReference type="Proteomes" id="UP000006294"/>
    </source>
</evidence>
<keyword evidence="1" id="KW-0472">Membrane</keyword>
<evidence type="ECO:0000313" key="2">
    <source>
        <dbReference type="EMBL" id="BAM46894.1"/>
    </source>
</evidence>
<dbReference type="HOGENOM" id="CLU_2930926_0_0_9"/>
<keyword evidence="1" id="KW-0812">Transmembrane</keyword>